<protein>
    <submittedName>
        <fullName evidence="1">Uncharacterized protein</fullName>
    </submittedName>
</protein>
<evidence type="ECO:0000313" key="2">
    <source>
        <dbReference type="Proteomes" id="UP000566819"/>
    </source>
</evidence>
<organism evidence="1 2">
    <name type="scientific">Cudoniella acicularis</name>
    <dbReference type="NCBI Taxonomy" id="354080"/>
    <lineage>
        <taxon>Eukaryota</taxon>
        <taxon>Fungi</taxon>
        <taxon>Dikarya</taxon>
        <taxon>Ascomycota</taxon>
        <taxon>Pezizomycotina</taxon>
        <taxon>Leotiomycetes</taxon>
        <taxon>Helotiales</taxon>
        <taxon>Tricladiaceae</taxon>
        <taxon>Cudoniella</taxon>
    </lineage>
</organism>
<accession>A0A8H4RC93</accession>
<dbReference type="OrthoDB" id="3595825at2759"/>
<sequence length="224" mass="24792">MSTFEPADLPGIGVVIEEVVGCAENILLGAGTEMDIGSFRKTGSGVFGFEGREFVGDGLEAVVFLWAESDFVGEDEESPQPPVLPWDLDQAPQSWKAACFSVSYFLSQDVEKRDIYSDGSTSGVSALLGGFVDEHIREVGYDRFPNHGTIIACSRVIWSDEATFEVRKSGMVWVTWRVDEKRCANLDAYRVPAFRLGGGGKYFKNTRTQQRVLHKFKVKAFGIQ</sequence>
<name>A0A8H4RC93_9HELO</name>
<keyword evidence="2" id="KW-1185">Reference proteome</keyword>
<comment type="caution">
    <text evidence="1">The sequence shown here is derived from an EMBL/GenBank/DDBJ whole genome shotgun (WGS) entry which is preliminary data.</text>
</comment>
<evidence type="ECO:0000313" key="1">
    <source>
        <dbReference type="EMBL" id="KAF4626170.1"/>
    </source>
</evidence>
<gene>
    <name evidence="1" type="ORF">G7Y89_g11991</name>
</gene>
<proteinExistence type="predicted"/>
<dbReference type="AlphaFoldDB" id="A0A8H4RC93"/>
<dbReference type="Proteomes" id="UP000566819">
    <property type="component" value="Unassembled WGS sequence"/>
</dbReference>
<reference evidence="1 2" key="1">
    <citation type="submission" date="2020-03" db="EMBL/GenBank/DDBJ databases">
        <title>Draft Genome Sequence of Cudoniella acicularis.</title>
        <authorList>
            <person name="Buettner E."/>
            <person name="Kellner H."/>
        </authorList>
    </citation>
    <scope>NUCLEOTIDE SEQUENCE [LARGE SCALE GENOMIC DNA]</scope>
    <source>
        <strain evidence="1 2">DSM 108380</strain>
    </source>
</reference>
<dbReference type="EMBL" id="JAAMPI010001207">
    <property type="protein sequence ID" value="KAF4626170.1"/>
    <property type="molecule type" value="Genomic_DNA"/>
</dbReference>